<proteinExistence type="predicted"/>
<evidence type="ECO:0000313" key="1">
    <source>
        <dbReference type="EMBL" id="PVW11992.1"/>
    </source>
</evidence>
<dbReference type="EMBL" id="QEHR01000017">
    <property type="protein sequence ID" value="PVW11992.1"/>
    <property type="molecule type" value="Genomic_DNA"/>
</dbReference>
<reference evidence="1 2" key="1">
    <citation type="submission" date="2018-04" db="EMBL/GenBank/DDBJ databases">
        <title>Marixanthomonas spongiae HN-E44 sp. nov., isolated from a marine sponge.</title>
        <authorList>
            <person name="Luo L."/>
            <person name="Zhuang L."/>
        </authorList>
    </citation>
    <scope>NUCLEOTIDE SEQUENCE [LARGE SCALE GENOMIC DNA]</scope>
    <source>
        <strain evidence="1 2">HN-E44</strain>
    </source>
</reference>
<sequence length="210" mass="25341">MKNQAYHILKRNFITEANRLLQKNERRSFEVDDDNRKFLDMMFLYFSKSTDFETKYSGRLHKGLYVYGVNGVGKSLFFEVLENLYRRFLHKSLAVKTHNVLTIVDSYRKYLSNSNLAQNDKTPFQFYATSTVHFEDLGKDHRINHWGNKVDVMDELLCIRYLEFRKRRMNTYISSNLTIEGLKKRYSPELYDRFFEMYNFIELPGKTRRK</sequence>
<accession>A0A2U0HSZ2</accession>
<name>A0A2U0HSZ2_9FLAO</name>
<protein>
    <recommendedName>
        <fullName evidence="3">ATP-binding protein</fullName>
    </recommendedName>
</protein>
<dbReference type="InterPro" id="IPR027417">
    <property type="entry name" value="P-loop_NTPase"/>
</dbReference>
<dbReference type="Proteomes" id="UP000245962">
    <property type="component" value="Unassembled WGS sequence"/>
</dbReference>
<dbReference type="Gene3D" id="3.40.50.300">
    <property type="entry name" value="P-loop containing nucleotide triphosphate hydrolases"/>
    <property type="match status" value="1"/>
</dbReference>
<evidence type="ECO:0000313" key="2">
    <source>
        <dbReference type="Proteomes" id="UP000245962"/>
    </source>
</evidence>
<dbReference type="RefSeq" id="WP_116695661.1">
    <property type="nucleotide sequence ID" value="NZ_QEHR01000017.1"/>
</dbReference>
<comment type="caution">
    <text evidence="1">The sequence shown here is derived from an EMBL/GenBank/DDBJ whole genome shotgun (WGS) entry which is preliminary data.</text>
</comment>
<dbReference type="OrthoDB" id="835620at2"/>
<organism evidence="1 2">
    <name type="scientific">Marixanthomonas spongiae</name>
    <dbReference type="NCBI Taxonomy" id="2174845"/>
    <lineage>
        <taxon>Bacteria</taxon>
        <taxon>Pseudomonadati</taxon>
        <taxon>Bacteroidota</taxon>
        <taxon>Flavobacteriia</taxon>
        <taxon>Flavobacteriales</taxon>
        <taxon>Flavobacteriaceae</taxon>
        <taxon>Marixanthomonas</taxon>
    </lineage>
</organism>
<keyword evidence="2" id="KW-1185">Reference proteome</keyword>
<gene>
    <name evidence="1" type="ORF">DDV96_15350</name>
</gene>
<dbReference type="AlphaFoldDB" id="A0A2U0HSZ2"/>
<evidence type="ECO:0008006" key="3">
    <source>
        <dbReference type="Google" id="ProtNLM"/>
    </source>
</evidence>